<evidence type="ECO:0000256" key="12">
    <source>
        <dbReference type="ARBA" id="ARBA00022837"/>
    </source>
</evidence>
<dbReference type="PANTHER" id="PTHR13817">
    <property type="entry name" value="TITIN"/>
    <property type="match status" value="1"/>
</dbReference>
<dbReference type="SMART" id="SM00409">
    <property type="entry name" value="IG"/>
    <property type="match status" value="5"/>
</dbReference>
<dbReference type="FunFam" id="2.60.40.10:FF:000050">
    <property type="entry name" value="Titin isoform B"/>
    <property type="match status" value="1"/>
</dbReference>
<evidence type="ECO:0000313" key="22">
    <source>
        <dbReference type="EMBL" id="PBC30507.1"/>
    </source>
</evidence>
<feature type="domain" description="Ig-like" evidence="20">
    <location>
        <begin position="370"/>
        <end position="464"/>
    </location>
</feature>
<evidence type="ECO:0000256" key="9">
    <source>
        <dbReference type="ARBA" id="ARBA00022723"/>
    </source>
</evidence>
<keyword evidence="12" id="KW-0106">Calcium</keyword>
<dbReference type="SMART" id="SM00408">
    <property type="entry name" value="IGc2"/>
    <property type="match status" value="3"/>
</dbReference>
<evidence type="ECO:0000256" key="6">
    <source>
        <dbReference type="ARBA" id="ARBA00022490"/>
    </source>
</evidence>
<evidence type="ECO:0000259" key="20">
    <source>
        <dbReference type="PROSITE" id="PS50835"/>
    </source>
</evidence>
<keyword evidence="23" id="KW-1185">Reference proteome</keyword>
<dbReference type="Pfam" id="PF00041">
    <property type="entry name" value="fn3"/>
    <property type="match status" value="5"/>
</dbReference>
<evidence type="ECO:0000256" key="15">
    <source>
        <dbReference type="ARBA" id="ARBA00023157"/>
    </source>
</evidence>
<keyword evidence="11" id="KW-0418">Kinase</keyword>
<comment type="similarity">
    <text evidence="4">Belongs to the protein kinase superfamily. CAMK Ser/Thr protein kinase family.</text>
</comment>
<feature type="domain" description="Ig-like" evidence="20">
    <location>
        <begin position="490"/>
        <end position="550"/>
    </location>
</feature>
<dbReference type="OrthoDB" id="2152335at2759"/>
<dbReference type="GO" id="GO:0005516">
    <property type="term" value="F:calmodulin binding"/>
    <property type="evidence" value="ECO:0007669"/>
    <property type="project" value="UniProtKB-KW"/>
</dbReference>
<dbReference type="FunFam" id="2.60.40.10:FF:000031">
    <property type="entry name" value="Myosin-binding protein C, slow type"/>
    <property type="match status" value="2"/>
</dbReference>
<dbReference type="Gene3D" id="2.60.40.10">
    <property type="entry name" value="Immunoglobulins"/>
    <property type="match status" value="10"/>
</dbReference>
<sequence>MQDVTIARGERAIFEIELTKGDALVRWFKDGQELQFSEHVQLSIDGKRQRLKIYDTEPEDAGVYSCEVGQQKSSAKLIVEEPGVDFITRLPDVTLVPLNADAVFVIEISRDVPVTWMRKSEVIKESSKYSIVDEGTVKKLIVKKCTTKDISEYTAAVTNVKTSSKLRVEVIEVAPKISPDTPKKYKVRKGEDLEIVVKFTATPKPNDEWTVNGHVVTKSKRVVPSIDEESAILTIRKIQEEDVGDYILKLMNNVGEASIEINVVIVQVPSAPGAPEPLEITENSVTLHWKKPDSNGNSPIVEYILEHQEKTETTWTKVVETIKETTHKVTKLTTNKEYTFRVTAANEAGPGETSPTSPYIKITKPLVAEPPIILEPLKSVVVGLGETVSLTCVIGGIPAPEITWLRNGEIFEDISITYENRVSKYTITRTTETSSASFTVKAKNDIGTAETTCELKVQELPKITYDETLASQNLPVNGQWKIEIQMSGFPKPEVTWLKNNKKIVDNRVSIETVENTSTISISSLSREDSATYTVKAVNEAGSSSVELHLRVIDKPSKPQGPVVFKEIRQDRVTIEWRPPEDDGGIELEKYTIEKYEPGKTWTKVVDIDKEVESFCVHKLQQNAEYKFRIIARNAVGASEPLESETVKMRTSFEPPGPPRGPLEVSGMTKTSFTIKWQPPENDGGTPITEYIIEIKEESKKAWQKIGSTKHETTQFGVSNLKTDVPYNFRITAKNSVGTGPPYVAEEPIAPGRRIKITKMTESTMYALLGIFPPTKIIISKTPPSSPQHVQVINVTSKSVTLSWSPPASNGGTELTGYIIEKRPLIGKGARWTKVVTLDATTLQYCIENLKESEFIFRIFAENNMGLSLPTNSEPVTLMTHANVPSPPTAPLEIRQIAANTVVISWGRPESDGGAPLESYKIAIRDAKKTMWMEVGRVNADTQKLNIRDLQENHMYLIRIFAKNEVGLSDPLESDEPVKIIPVSELAVVEPIAEMTEKGETASVSFSTENTSSWLREHNMDADIHSYARARLLRQDEYFFRIWHYAKKLFE</sequence>
<evidence type="ECO:0000256" key="2">
    <source>
        <dbReference type="ARBA" id="ARBA00004123"/>
    </source>
</evidence>
<comment type="catalytic activity">
    <reaction evidence="18">
        <text>L-threonyl-[protein] + ATP = O-phospho-L-threonyl-[protein] + ADP + H(+)</text>
        <dbReference type="Rhea" id="RHEA:46608"/>
        <dbReference type="Rhea" id="RHEA-COMP:11060"/>
        <dbReference type="Rhea" id="RHEA-COMP:11605"/>
        <dbReference type="ChEBI" id="CHEBI:15378"/>
        <dbReference type="ChEBI" id="CHEBI:30013"/>
        <dbReference type="ChEBI" id="CHEBI:30616"/>
        <dbReference type="ChEBI" id="CHEBI:61977"/>
        <dbReference type="ChEBI" id="CHEBI:456216"/>
        <dbReference type="EC" id="2.7.11.1"/>
    </reaction>
</comment>
<evidence type="ECO:0000256" key="4">
    <source>
        <dbReference type="ARBA" id="ARBA00006692"/>
    </source>
</evidence>
<dbReference type="FunFam" id="2.60.40.10:FF:000107">
    <property type="entry name" value="Myosin, light chain kinase a"/>
    <property type="match status" value="1"/>
</dbReference>
<evidence type="ECO:0000313" key="23">
    <source>
        <dbReference type="Proteomes" id="UP000242457"/>
    </source>
</evidence>
<evidence type="ECO:0000256" key="5">
    <source>
        <dbReference type="ARBA" id="ARBA00012513"/>
    </source>
</evidence>
<dbReference type="InterPro" id="IPR036116">
    <property type="entry name" value="FN3_sf"/>
</dbReference>
<dbReference type="InterPro" id="IPR013098">
    <property type="entry name" value="Ig_I-set"/>
</dbReference>
<dbReference type="CDD" id="cd00063">
    <property type="entry name" value="FN3"/>
    <property type="match status" value="5"/>
</dbReference>
<dbReference type="AlphaFoldDB" id="A0A2A3EFJ2"/>
<dbReference type="EC" id="2.7.11.1" evidence="5"/>
<feature type="domain" description="Ig-like" evidence="20">
    <location>
        <begin position="175"/>
        <end position="264"/>
    </location>
</feature>
<feature type="domain" description="Fibronectin type-III" evidence="21">
    <location>
        <begin position="271"/>
        <end position="366"/>
    </location>
</feature>
<dbReference type="STRING" id="94128.A0A2A3EFJ2"/>
<dbReference type="InterPro" id="IPR003598">
    <property type="entry name" value="Ig_sub2"/>
</dbReference>
<dbReference type="PROSITE" id="PS50853">
    <property type="entry name" value="FN3"/>
    <property type="match status" value="5"/>
</dbReference>
<evidence type="ECO:0000256" key="3">
    <source>
        <dbReference type="ARBA" id="ARBA00004496"/>
    </source>
</evidence>
<proteinExistence type="inferred from homology"/>
<accession>A0A2A3EFJ2</accession>
<keyword evidence="15" id="KW-1015">Disulfide bond</keyword>
<protein>
    <recommendedName>
        <fullName evidence="5">non-specific serine/threonine protein kinase</fullName>
        <ecNumber evidence="5">2.7.11.1</ecNumber>
    </recommendedName>
</protein>
<evidence type="ECO:0000256" key="7">
    <source>
        <dbReference type="ARBA" id="ARBA00022527"/>
    </source>
</evidence>
<evidence type="ECO:0000256" key="14">
    <source>
        <dbReference type="ARBA" id="ARBA00022860"/>
    </source>
</evidence>
<dbReference type="GO" id="GO:0031430">
    <property type="term" value="C:M band"/>
    <property type="evidence" value="ECO:0007669"/>
    <property type="project" value="TreeGrafter"/>
</dbReference>
<evidence type="ECO:0000259" key="21">
    <source>
        <dbReference type="PROSITE" id="PS50853"/>
    </source>
</evidence>
<dbReference type="InterPro" id="IPR036179">
    <property type="entry name" value="Ig-like_dom_sf"/>
</dbReference>
<name>A0A2A3EFJ2_APICC</name>
<dbReference type="SMART" id="SM00060">
    <property type="entry name" value="FN3"/>
    <property type="match status" value="5"/>
</dbReference>
<dbReference type="SUPFAM" id="SSF48726">
    <property type="entry name" value="Immunoglobulin"/>
    <property type="match status" value="5"/>
</dbReference>
<dbReference type="InterPro" id="IPR003961">
    <property type="entry name" value="FN3_dom"/>
</dbReference>
<organism evidence="22 23">
    <name type="scientific">Apis cerana cerana</name>
    <name type="common">Oriental honeybee</name>
    <dbReference type="NCBI Taxonomy" id="94128"/>
    <lineage>
        <taxon>Eukaryota</taxon>
        <taxon>Metazoa</taxon>
        <taxon>Ecdysozoa</taxon>
        <taxon>Arthropoda</taxon>
        <taxon>Hexapoda</taxon>
        <taxon>Insecta</taxon>
        <taxon>Pterygota</taxon>
        <taxon>Neoptera</taxon>
        <taxon>Endopterygota</taxon>
        <taxon>Hymenoptera</taxon>
        <taxon>Apocrita</taxon>
        <taxon>Aculeata</taxon>
        <taxon>Apoidea</taxon>
        <taxon>Anthophila</taxon>
        <taxon>Apidae</taxon>
        <taxon>Apis</taxon>
    </lineage>
</organism>
<dbReference type="EMBL" id="KZ288259">
    <property type="protein sequence ID" value="PBC30507.1"/>
    <property type="molecule type" value="Genomic_DNA"/>
</dbReference>
<evidence type="ECO:0000256" key="16">
    <source>
        <dbReference type="ARBA" id="ARBA00023242"/>
    </source>
</evidence>
<keyword evidence="17" id="KW-0393">Immunoglobulin domain</keyword>
<dbReference type="GO" id="GO:0005634">
    <property type="term" value="C:nucleus"/>
    <property type="evidence" value="ECO:0007669"/>
    <property type="project" value="UniProtKB-SubCell"/>
</dbReference>
<dbReference type="SUPFAM" id="SSF49265">
    <property type="entry name" value="Fibronectin type III"/>
    <property type="match status" value="3"/>
</dbReference>
<comment type="cofactor">
    <cofactor evidence="1">
        <name>Mg(2+)</name>
        <dbReference type="ChEBI" id="CHEBI:18420"/>
    </cofactor>
</comment>
<feature type="domain" description="Fibronectin type-III" evidence="21">
    <location>
        <begin position="557"/>
        <end position="651"/>
    </location>
</feature>
<comment type="subcellular location">
    <subcellularLocation>
        <location evidence="3">Cytoplasm</location>
    </subcellularLocation>
    <subcellularLocation>
        <location evidence="2">Nucleus</location>
    </subcellularLocation>
</comment>
<dbReference type="GO" id="GO:0046872">
    <property type="term" value="F:metal ion binding"/>
    <property type="evidence" value="ECO:0007669"/>
    <property type="project" value="UniProtKB-KW"/>
</dbReference>
<dbReference type="InterPro" id="IPR003599">
    <property type="entry name" value="Ig_sub"/>
</dbReference>
<evidence type="ECO:0000256" key="17">
    <source>
        <dbReference type="ARBA" id="ARBA00023319"/>
    </source>
</evidence>
<dbReference type="FunFam" id="2.60.40.10:FF:000160">
    <property type="entry name" value="Titin a"/>
    <property type="match status" value="1"/>
</dbReference>
<feature type="domain" description="Fibronectin type-III" evidence="21">
    <location>
        <begin position="657"/>
        <end position="752"/>
    </location>
</feature>
<evidence type="ECO:0000256" key="18">
    <source>
        <dbReference type="ARBA" id="ARBA00047899"/>
    </source>
</evidence>
<keyword evidence="7" id="KW-0723">Serine/threonine-protein kinase</keyword>
<keyword evidence="10" id="KW-0677">Repeat</keyword>
<gene>
    <name evidence="22" type="ORF">APICC_09446</name>
</gene>
<dbReference type="GO" id="GO:0004674">
    <property type="term" value="F:protein serine/threonine kinase activity"/>
    <property type="evidence" value="ECO:0007669"/>
    <property type="project" value="UniProtKB-KW"/>
</dbReference>
<keyword evidence="8" id="KW-0808">Transferase</keyword>
<dbReference type="InterPro" id="IPR050964">
    <property type="entry name" value="Striated_Muscle_Regulatory"/>
</dbReference>
<feature type="domain" description="Fibronectin type-III" evidence="21">
    <location>
        <begin position="886"/>
        <end position="983"/>
    </location>
</feature>
<feature type="domain" description="Fibronectin type-III" evidence="21">
    <location>
        <begin position="785"/>
        <end position="882"/>
    </location>
</feature>
<dbReference type="InterPro" id="IPR013783">
    <property type="entry name" value="Ig-like_fold"/>
</dbReference>
<evidence type="ECO:0000256" key="11">
    <source>
        <dbReference type="ARBA" id="ARBA00022777"/>
    </source>
</evidence>
<reference evidence="22 23" key="1">
    <citation type="submission" date="2014-07" db="EMBL/GenBank/DDBJ databases">
        <title>Genomic and transcriptomic analysis on Apis cerana provide comprehensive insights into honey bee biology.</title>
        <authorList>
            <person name="Diao Q."/>
            <person name="Sun L."/>
            <person name="Zheng H."/>
            <person name="Zheng H."/>
            <person name="Xu S."/>
            <person name="Wang S."/>
            <person name="Zeng Z."/>
            <person name="Hu F."/>
            <person name="Su S."/>
            <person name="Wu J."/>
        </authorList>
    </citation>
    <scope>NUCLEOTIDE SEQUENCE [LARGE SCALE GENOMIC DNA]</scope>
    <source>
        <tissue evidence="22">Pupae without intestine</tissue>
    </source>
</reference>
<evidence type="ECO:0000256" key="19">
    <source>
        <dbReference type="ARBA" id="ARBA00048679"/>
    </source>
</evidence>
<dbReference type="FunFam" id="2.60.40.10:FF:000056">
    <property type="entry name" value="twitchin isoform X4"/>
    <property type="match status" value="2"/>
</dbReference>
<dbReference type="PRINTS" id="PR00014">
    <property type="entry name" value="FNTYPEIII"/>
</dbReference>
<evidence type="ECO:0000256" key="13">
    <source>
        <dbReference type="ARBA" id="ARBA00022842"/>
    </source>
</evidence>
<keyword evidence="16" id="KW-0539">Nucleus</keyword>
<evidence type="ECO:0000256" key="10">
    <source>
        <dbReference type="ARBA" id="ARBA00022737"/>
    </source>
</evidence>
<comment type="catalytic activity">
    <reaction evidence="19">
        <text>L-seryl-[protein] + ATP = O-phospho-L-seryl-[protein] + ADP + H(+)</text>
        <dbReference type="Rhea" id="RHEA:17989"/>
        <dbReference type="Rhea" id="RHEA-COMP:9863"/>
        <dbReference type="Rhea" id="RHEA-COMP:11604"/>
        <dbReference type="ChEBI" id="CHEBI:15378"/>
        <dbReference type="ChEBI" id="CHEBI:29999"/>
        <dbReference type="ChEBI" id="CHEBI:30616"/>
        <dbReference type="ChEBI" id="CHEBI:83421"/>
        <dbReference type="ChEBI" id="CHEBI:456216"/>
        <dbReference type="EC" id="2.7.11.1"/>
    </reaction>
</comment>
<dbReference type="InterPro" id="IPR007110">
    <property type="entry name" value="Ig-like_dom"/>
</dbReference>
<evidence type="ECO:0000256" key="1">
    <source>
        <dbReference type="ARBA" id="ARBA00001946"/>
    </source>
</evidence>
<dbReference type="GO" id="GO:0045214">
    <property type="term" value="P:sarcomere organization"/>
    <property type="evidence" value="ECO:0007669"/>
    <property type="project" value="TreeGrafter"/>
</dbReference>
<dbReference type="Proteomes" id="UP000242457">
    <property type="component" value="Unassembled WGS sequence"/>
</dbReference>
<dbReference type="PROSITE" id="PS50835">
    <property type="entry name" value="IG_LIKE"/>
    <property type="match status" value="4"/>
</dbReference>
<keyword evidence="13" id="KW-0460">Magnesium</keyword>
<evidence type="ECO:0000256" key="8">
    <source>
        <dbReference type="ARBA" id="ARBA00022679"/>
    </source>
</evidence>
<feature type="domain" description="Ig-like" evidence="20">
    <location>
        <begin position="1"/>
        <end position="78"/>
    </location>
</feature>
<dbReference type="PANTHER" id="PTHR13817:SF151">
    <property type="entry name" value="TITIN"/>
    <property type="match status" value="1"/>
</dbReference>
<dbReference type="FunFam" id="2.60.40.10:FF:000003">
    <property type="entry name" value="Titin isoform E"/>
    <property type="match status" value="1"/>
</dbReference>
<dbReference type="Pfam" id="PF07679">
    <property type="entry name" value="I-set"/>
    <property type="match status" value="5"/>
</dbReference>
<keyword evidence="9" id="KW-0479">Metal-binding</keyword>
<keyword evidence="6" id="KW-0963">Cytoplasm</keyword>
<keyword evidence="14" id="KW-0112">Calmodulin-binding</keyword>